<feature type="signal peptide" evidence="1">
    <location>
        <begin position="1"/>
        <end position="17"/>
    </location>
</feature>
<reference evidence="2" key="1">
    <citation type="journal article" date="2023" name="Mol. Phylogenet. Evol.">
        <title>Genome-scale phylogeny and comparative genomics of the fungal order Sordariales.</title>
        <authorList>
            <person name="Hensen N."/>
            <person name="Bonometti L."/>
            <person name="Westerberg I."/>
            <person name="Brannstrom I.O."/>
            <person name="Guillou S."/>
            <person name="Cros-Aarteil S."/>
            <person name="Calhoun S."/>
            <person name="Haridas S."/>
            <person name="Kuo A."/>
            <person name="Mondo S."/>
            <person name="Pangilinan J."/>
            <person name="Riley R."/>
            <person name="LaButti K."/>
            <person name="Andreopoulos B."/>
            <person name="Lipzen A."/>
            <person name="Chen C."/>
            <person name="Yan M."/>
            <person name="Daum C."/>
            <person name="Ng V."/>
            <person name="Clum A."/>
            <person name="Steindorff A."/>
            <person name="Ohm R.A."/>
            <person name="Martin F."/>
            <person name="Silar P."/>
            <person name="Natvig D.O."/>
            <person name="Lalanne C."/>
            <person name="Gautier V."/>
            <person name="Ament-Velasquez S.L."/>
            <person name="Kruys A."/>
            <person name="Hutchinson M.I."/>
            <person name="Powell A.J."/>
            <person name="Barry K."/>
            <person name="Miller A.N."/>
            <person name="Grigoriev I.V."/>
            <person name="Debuchy R."/>
            <person name="Gladieux P."/>
            <person name="Hiltunen Thoren M."/>
            <person name="Johannesson H."/>
        </authorList>
    </citation>
    <scope>NUCLEOTIDE SEQUENCE</scope>
    <source>
        <strain evidence="2">PSN309</strain>
    </source>
</reference>
<keyword evidence="3" id="KW-1185">Reference proteome</keyword>
<proteinExistence type="predicted"/>
<protein>
    <submittedName>
        <fullName evidence="2">Uncharacterized protein</fullName>
    </submittedName>
</protein>
<organism evidence="2 3">
    <name type="scientific">Podospora australis</name>
    <dbReference type="NCBI Taxonomy" id="1536484"/>
    <lineage>
        <taxon>Eukaryota</taxon>
        <taxon>Fungi</taxon>
        <taxon>Dikarya</taxon>
        <taxon>Ascomycota</taxon>
        <taxon>Pezizomycotina</taxon>
        <taxon>Sordariomycetes</taxon>
        <taxon>Sordariomycetidae</taxon>
        <taxon>Sordariales</taxon>
        <taxon>Podosporaceae</taxon>
        <taxon>Podospora</taxon>
    </lineage>
</organism>
<feature type="chain" id="PRO_5042969639" evidence="1">
    <location>
        <begin position="18"/>
        <end position="122"/>
    </location>
</feature>
<evidence type="ECO:0000313" key="3">
    <source>
        <dbReference type="Proteomes" id="UP001302126"/>
    </source>
</evidence>
<sequence length="122" mass="13476">MVNQLLMLWCFATPIVGALVADQYLGRLSIQVNLRVPINPTMLPTCLQSSVSKSPSSPIGTNTVVPVKALPPLLSLQILNRPLTPRPNNPHPRHPTSLDAYISTLRSQSLTWPNYSPFSRNH</sequence>
<dbReference type="Proteomes" id="UP001302126">
    <property type="component" value="Unassembled WGS sequence"/>
</dbReference>
<name>A0AAN6WR51_9PEZI</name>
<reference evidence="2" key="2">
    <citation type="submission" date="2023-05" db="EMBL/GenBank/DDBJ databases">
        <authorList>
            <consortium name="Lawrence Berkeley National Laboratory"/>
            <person name="Steindorff A."/>
            <person name="Hensen N."/>
            <person name="Bonometti L."/>
            <person name="Westerberg I."/>
            <person name="Brannstrom I.O."/>
            <person name="Guillou S."/>
            <person name="Cros-Aarteil S."/>
            <person name="Calhoun S."/>
            <person name="Haridas S."/>
            <person name="Kuo A."/>
            <person name="Mondo S."/>
            <person name="Pangilinan J."/>
            <person name="Riley R."/>
            <person name="Labutti K."/>
            <person name="Andreopoulos B."/>
            <person name="Lipzen A."/>
            <person name="Chen C."/>
            <person name="Yanf M."/>
            <person name="Daum C."/>
            <person name="Ng V."/>
            <person name="Clum A."/>
            <person name="Ohm R."/>
            <person name="Martin F."/>
            <person name="Silar P."/>
            <person name="Natvig D."/>
            <person name="Lalanne C."/>
            <person name="Gautier V."/>
            <person name="Ament-Velasquez S.L."/>
            <person name="Kruys A."/>
            <person name="Hutchinson M.I."/>
            <person name="Powell A.J."/>
            <person name="Barry K."/>
            <person name="Miller A.N."/>
            <person name="Grigoriev I.V."/>
            <person name="Debuchy R."/>
            <person name="Gladieux P."/>
            <person name="Thoren M.H."/>
            <person name="Johannesson H."/>
        </authorList>
    </citation>
    <scope>NUCLEOTIDE SEQUENCE</scope>
    <source>
        <strain evidence="2">PSN309</strain>
    </source>
</reference>
<gene>
    <name evidence="2" type="ORF">QBC35DRAFT_288424</name>
</gene>
<evidence type="ECO:0000313" key="2">
    <source>
        <dbReference type="EMBL" id="KAK4185915.1"/>
    </source>
</evidence>
<comment type="caution">
    <text evidence="2">The sequence shown here is derived from an EMBL/GenBank/DDBJ whole genome shotgun (WGS) entry which is preliminary data.</text>
</comment>
<keyword evidence="1" id="KW-0732">Signal</keyword>
<dbReference type="AlphaFoldDB" id="A0AAN6WR51"/>
<accession>A0AAN6WR51</accession>
<dbReference type="EMBL" id="MU864436">
    <property type="protein sequence ID" value="KAK4185915.1"/>
    <property type="molecule type" value="Genomic_DNA"/>
</dbReference>
<evidence type="ECO:0000256" key="1">
    <source>
        <dbReference type="SAM" id="SignalP"/>
    </source>
</evidence>